<organism evidence="2 3">
    <name type="scientific">Pelotomaculum isophthalicicum JI</name>
    <dbReference type="NCBI Taxonomy" id="947010"/>
    <lineage>
        <taxon>Bacteria</taxon>
        <taxon>Bacillati</taxon>
        <taxon>Bacillota</taxon>
        <taxon>Clostridia</taxon>
        <taxon>Eubacteriales</taxon>
        <taxon>Desulfotomaculaceae</taxon>
        <taxon>Pelotomaculum</taxon>
    </lineage>
</organism>
<dbReference type="AlphaFoldDB" id="A0A9X4JU61"/>
<evidence type="ECO:0000256" key="1">
    <source>
        <dbReference type="SAM" id="MobiDB-lite"/>
    </source>
</evidence>
<reference evidence="2" key="1">
    <citation type="submission" date="2022-02" db="EMBL/GenBank/DDBJ databases">
        <authorList>
            <person name="Leng L."/>
        </authorList>
    </citation>
    <scope>NUCLEOTIDE SEQUENCE</scope>
    <source>
        <strain evidence="2">JI</strain>
    </source>
</reference>
<gene>
    <name evidence="2" type="ORF">L7E55_09190</name>
</gene>
<proteinExistence type="predicted"/>
<dbReference type="EMBL" id="JAKOAV010000015">
    <property type="protein sequence ID" value="MDF9408530.1"/>
    <property type="molecule type" value="Genomic_DNA"/>
</dbReference>
<evidence type="ECO:0000313" key="3">
    <source>
        <dbReference type="Proteomes" id="UP001154312"/>
    </source>
</evidence>
<dbReference type="Proteomes" id="UP001154312">
    <property type="component" value="Unassembled WGS sequence"/>
</dbReference>
<name>A0A9X4JU61_9FIRM</name>
<comment type="caution">
    <text evidence="2">The sequence shown here is derived from an EMBL/GenBank/DDBJ whole genome shotgun (WGS) entry which is preliminary data.</text>
</comment>
<feature type="region of interest" description="Disordered" evidence="1">
    <location>
        <begin position="18"/>
        <end position="39"/>
    </location>
</feature>
<protein>
    <submittedName>
        <fullName evidence="2">Uncharacterized protein</fullName>
    </submittedName>
</protein>
<evidence type="ECO:0000313" key="2">
    <source>
        <dbReference type="EMBL" id="MDF9408530.1"/>
    </source>
</evidence>
<dbReference type="RefSeq" id="WP_277443857.1">
    <property type="nucleotide sequence ID" value="NZ_JAKOAV010000015.1"/>
</dbReference>
<sequence length="75" mass="8851">MTRRGLIEIFGGFPPVRPDRQRHYKTTGQPLGQKCRRPKAAKPIKGEVLSLINRNLVPWLKCARLFYLREKYQEE</sequence>
<keyword evidence="3" id="KW-1185">Reference proteome</keyword>
<accession>A0A9X4JU61</accession>